<sequence length="521" mass="58729">MTTNPRKAGPVRQLSLHNTAETPTRRKILRKQFSEDIPETKEKWIPELGFHVSLCTKNQIKALDRPPPAKLAWIENRQQEPVEEAHTNKTEEGIIAKKCKEIKRPVTAKITRQSSLNNKDSILLSHQELAERLRQAWKDREKGKQNLNIFLAHNVKEKPDEEFNNDLTDSEGAFSNDNAFDKTVNKPKIILPLKPELATGNEINYKNIFQKRMRRAHSIEEPLRDIAYSPTRTLETKSRTVVVVPLVESSKPKETKENLKIEADNTNKEKIQPIQQSVKIKADEEITKPPLPKVTEDVEKPIDVIIRPMTAASKREGFRSRTNSAFHGSGTKENQRPPLVRASSVPLKPAPPKPKFVPSETEEQAEAEKEKAKSKTSSPVKTVTTVEKPAEKLEHQKNFTLRKAAKSVSFQQSSIHAVRSFSASFPARRGSVATALLLNNSLGKTSSNSQEKRSTAETVSNDDVREPKRRLVRIKSAPSASRCLDVSTESTPCLNLVYDTYTLSKYVTKIDGYPLMDSEQS</sequence>
<feature type="region of interest" description="Disordered" evidence="1">
    <location>
        <begin position="1"/>
        <end position="23"/>
    </location>
</feature>
<evidence type="ECO:0000313" key="3">
    <source>
        <dbReference type="Proteomes" id="UP000801492"/>
    </source>
</evidence>
<evidence type="ECO:0000313" key="2">
    <source>
        <dbReference type="EMBL" id="KAF2896782.1"/>
    </source>
</evidence>
<reference evidence="2" key="1">
    <citation type="submission" date="2019-08" db="EMBL/GenBank/DDBJ databases">
        <title>The genome of the North American firefly Photinus pyralis.</title>
        <authorList>
            <consortium name="Photinus pyralis genome working group"/>
            <person name="Fallon T.R."/>
            <person name="Sander Lower S.E."/>
            <person name="Weng J.-K."/>
        </authorList>
    </citation>
    <scope>NUCLEOTIDE SEQUENCE</scope>
    <source>
        <strain evidence="2">TRF0915ILg1</strain>
        <tissue evidence="2">Whole body</tissue>
    </source>
</reference>
<dbReference type="EMBL" id="VTPC01004748">
    <property type="protein sequence ID" value="KAF2896782.1"/>
    <property type="molecule type" value="Genomic_DNA"/>
</dbReference>
<dbReference type="AlphaFoldDB" id="A0A8K0D5V7"/>
<proteinExistence type="predicted"/>
<gene>
    <name evidence="2" type="ORF">ILUMI_09400</name>
</gene>
<dbReference type="OrthoDB" id="7663415at2759"/>
<name>A0A8K0D5V7_IGNLU</name>
<comment type="caution">
    <text evidence="2">The sequence shown here is derived from an EMBL/GenBank/DDBJ whole genome shotgun (WGS) entry which is preliminary data.</text>
</comment>
<accession>A0A8K0D5V7</accession>
<feature type="region of interest" description="Disordered" evidence="1">
    <location>
        <begin position="443"/>
        <end position="465"/>
    </location>
</feature>
<dbReference type="Proteomes" id="UP000801492">
    <property type="component" value="Unassembled WGS sequence"/>
</dbReference>
<keyword evidence="3" id="KW-1185">Reference proteome</keyword>
<protein>
    <submittedName>
        <fullName evidence="2">Uncharacterized protein</fullName>
    </submittedName>
</protein>
<feature type="compositionally biased region" description="Low complexity" evidence="1">
    <location>
        <begin position="375"/>
        <end position="385"/>
    </location>
</feature>
<evidence type="ECO:0000256" key="1">
    <source>
        <dbReference type="SAM" id="MobiDB-lite"/>
    </source>
</evidence>
<organism evidence="2 3">
    <name type="scientific">Ignelater luminosus</name>
    <name type="common">Cucubano</name>
    <name type="synonym">Pyrophorus luminosus</name>
    <dbReference type="NCBI Taxonomy" id="2038154"/>
    <lineage>
        <taxon>Eukaryota</taxon>
        <taxon>Metazoa</taxon>
        <taxon>Ecdysozoa</taxon>
        <taxon>Arthropoda</taxon>
        <taxon>Hexapoda</taxon>
        <taxon>Insecta</taxon>
        <taxon>Pterygota</taxon>
        <taxon>Neoptera</taxon>
        <taxon>Endopterygota</taxon>
        <taxon>Coleoptera</taxon>
        <taxon>Polyphaga</taxon>
        <taxon>Elateriformia</taxon>
        <taxon>Elateroidea</taxon>
        <taxon>Elateridae</taxon>
        <taxon>Agrypninae</taxon>
        <taxon>Pyrophorini</taxon>
        <taxon>Ignelater</taxon>
    </lineage>
</organism>
<feature type="region of interest" description="Disordered" evidence="1">
    <location>
        <begin position="313"/>
        <end position="385"/>
    </location>
</feature>